<proteinExistence type="inferred from homology"/>
<dbReference type="Pfam" id="PF01746">
    <property type="entry name" value="tRNA_m1G_MT"/>
    <property type="match status" value="1"/>
</dbReference>
<evidence type="ECO:0000256" key="17">
    <source>
        <dbReference type="RuleBase" id="RU003464"/>
    </source>
</evidence>
<keyword evidence="10 15" id="KW-0949">S-adenosyl-L-methionine</keyword>
<protein>
    <recommendedName>
        <fullName evidence="6 15">tRNA (guanine-N(1)-)-methyltransferase</fullName>
        <ecNumber evidence="5 15">2.1.1.228</ecNumber>
    </recommendedName>
    <alternativeName>
        <fullName evidence="12 15">M1G-methyltransferase</fullName>
    </alternativeName>
    <alternativeName>
        <fullName evidence="13 15">tRNA [GM37] methyltransferase</fullName>
    </alternativeName>
</protein>
<sequence length="282" mass="29671">MRIDVVTIFPGYLAPLDEALVGRARRAGLLDVRVHDLRGWASGVHKAVDDSPYGGGPGMLMTAPVWGAALDEVTASGDGVPRLLVPTPAGAPLTQRRAAGWASEPWLVLACGRYEGIDARVLADAGRRMPVEEVSLGDYVLAGGEVAALVVVEAVSRLVPGVLGNPASAELDSFAEGTGGLLEAPAYTRPEQWRGLDVPDVLRGGNHAVVDRWRRDRSLERTAAVRPDLLDALVARHGADAFDARDREVLAACGYDPAPGPRAAAWQTGEVAADGGRPDQGR</sequence>
<evidence type="ECO:0000256" key="6">
    <source>
        <dbReference type="ARBA" id="ARBA00014679"/>
    </source>
</evidence>
<dbReference type="Gene3D" id="3.40.1280.10">
    <property type="match status" value="1"/>
</dbReference>
<keyword evidence="7 15" id="KW-0963">Cytoplasm</keyword>
<dbReference type="GO" id="GO:0005829">
    <property type="term" value="C:cytosol"/>
    <property type="evidence" value="ECO:0007669"/>
    <property type="project" value="TreeGrafter"/>
</dbReference>
<evidence type="ECO:0000256" key="4">
    <source>
        <dbReference type="ARBA" id="ARBA00011738"/>
    </source>
</evidence>
<keyword evidence="9 15" id="KW-0808">Transferase</keyword>
<name>A0A4R6VNJ1_9PSEU</name>
<evidence type="ECO:0000313" key="19">
    <source>
        <dbReference type="EMBL" id="TDQ65573.1"/>
    </source>
</evidence>
<dbReference type="EMBL" id="SNYO01000001">
    <property type="protein sequence ID" value="TDQ65573.1"/>
    <property type="molecule type" value="Genomic_DNA"/>
</dbReference>
<comment type="catalytic activity">
    <reaction evidence="14 15 17">
        <text>guanosine(37) in tRNA + S-adenosyl-L-methionine = N(1)-methylguanosine(37) in tRNA + S-adenosyl-L-homocysteine + H(+)</text>
        <dbReference type="Rhea" id="RHEA:36899"/>
        <dbReference type="Rhea" id="RHEA-COMP:10145"/>
        <dbReference type="Rhea" id="RHEA-COMP:10147"/>
        <dbReference type="ChEBI" id="CHEBI:15378"/>
        <dbReference type="ChEBI" id="CHEBI:57856"/>
        <dbReference type="ChEBI" id="CHEBI:59789"/>
        <dbReference type="ChEBI" id="CHEBI:73542"/>
        <dbReference type="ChEBI" id="CHEBI:74269"/>
        <dbReference type="EC" id="2.1.1.228"/>
    </reaction>
</comment>
<accession>A0A4R6VNJ1</accession>
<evidence type="ECO:0000313" key="20">
    <source>
        <dbReference type="Proteomes" id="UP000295705"/>
    </source>
</evidence>
<dbReference type="AlphaFoldDB" id="A0A4R6VNJ1"/>
<dbReference type="PIRSF" id="PIRSF000386">
    <property type="entry name" value="tRNA_mtase"/>
    <property type="match status" value="1"/>
</dbReference>
<organism evidence="19 20">
    <name type="scientific">Actinomycetospora succinea</name>
    <dbReference type="NCBI Taxonomy" id="663603"/>
    <lineage>
        <taxon>Bacteria</taxon>
        <taxon>Bacillati</taxon>
        <taxon>Actinomycetota</taxon>
        <taxon>Actinomycetes</taxon>
        <taxon>Pseudonocardiales</taxon>
        <taxon>Pseudonocardiaceae</taxon>
        <taxon>Actinomycetospora</taxon>
    </lineage>
</organism>
<evidence type="ECO:0000256" key="3">
    <source>
        <dbReference type="ARBA" id="ARBA00007630"/>
    </source>
</evidence>
<evidence type="ECO:0000256" key="8">
    <source>
        <dbReference type="ARBA" id="ARBA00022603"/>
    </source>
</evidence>
<evidence type="ECO:0000256" key="15">
    <source>
        <dbReference type="HAMAP-Rule" id="MF_00605"/>
    </source>
</evidence>
<keyword evidence="8 15" id="KW-0489">Methyltransferase</keyword>
<evidence type="ECO:0000256" key="7">
    <source>
        <dbReference type="ARBA" id="ARBA00022490"/>
    </source>
</evidence>
<dbReference type="Gene3D" id="1.10.1270.20">
    <property type="entry name" value="tRNA(m1g37)methyltransferase, domain 2"/>
    <property type="match status" value="1"/>
</dbReference>
<evidence type="ECO:0000259" key="18">
    <source>
        <dbReference type="Pfam" id="PF01746"/>
    </source>
</evidence>
<dbReference type="OrthoDB" id="9807416at2"/>
<feature type="binding site" evidence="15 16">
    <location>
        <begin position="136"/>
        <end position="141"/>
    </location>
    <ligand>
        <name>S-adenosyl-L-methionine</name>
        <dbReference type="ChEBI" id="CHEBI:59789"/>
    </ligand>
</feature>
<dbReference type="PANTHER" id="PTHR46417">
    <property type="entry name" value="TRNA (GUANINE-N(1)-)-METHYLTRANSFERASE"/>
    <property type="match status" value="1"/>
</dbReference>
<dbReference type="InterPro" id="IPR002649">
    <property type="entry name" value="tRNA_m1G_MeTrfase_TrmD"/>
</dbReference>
<evidence type="ECO:0000256" key="2">
    <source>
        <dbReference type="ARBA" id="ARBA00004496"/>
    </source>
</evidence>
<dbReference type="InterPro" id="IPR016009">
    <property type="entry name" value="tRNA_MeTrfase_TRMD/TRM10"/>
</dbReference>
<evidence type="ECO:0000256" key="5">
    <source>
        <dbReference type="ARBA" id="ARBA00012807"/>
    </source>
</evidence>
<evidence type="ECO:0000256" key="14">
    <source>
        <dbReference type="ARBA" id="ARBA00047783"/>
    </source>
</evidence>
<dbReference type="GO" id="GO:0002939">
    <property type="term" value="P:tRNA N1-guanine methylation"/>
    <property type="evidence" value="ECO:0007669"/>
    <property type="project" value="TreeGrafter"/>
</dbReference>
<keyword evidence="11 15" id="KW-0819">tRNA processing</keyword>
<dbReference type="PANTHER" id="PTHR46417:SF1">
    <property type="entry name" value="TRNA (GUANINE-N(1)-)-METHYLTRANSFERASE"/>
    <property type="match status" value="1"/>
</dbReference>
<dbReference type="NCBIfam" id="TIGR00088">
    <property type="entry name" value="trmD"/>
    <property type="match status" value="1"/>
</dbReference>
<comment type="similarity">
    <text evidence="3 15 17">Belongs to the RNA methyltransferase TrmD family.</text>
</comment>
<comment type="subcellular location">
    <subcellularLocation>
        <location evidence="2 15 17">Cytoplasm</location>
    </subcellularLocation>
</comment>
<keyword evidence="20" id="KW-1185">Reference proteome</keyword>
<evidence type="ECO:0000256" key="12">
    <source>
        <dbReference type="ARBA" id="ARBA00029736"/>
    </source>
</evidence>
<dbReference type="GO" id="GO:0052906">
    <property type="term" value="F:tRNA (guanine(37)-N1)-methyltransferase activity"/>
    <property type="evidence" value="ECO:0007669"/>
    <property type="project" value="UniProtKB-UniRule"/>
</dbReference>
<comment type="function">
    <text evidence="1 15 17">Specifically methylates guanosine-37 in various tRNAs.</text>
</comment>
<evidence type="ECO:0000256" key="10">
    <source>
        <dbReference type="ARBA" id="ARBA00022691"/>
    </source>
</evidence>
<dbReference type="InterPro" id="IPR029026">
    <property type="entry name" value="tRNA_m1G_MTases_N"/>
</dbReference>
<comment type="subunit">
    <text evidence="4 15 17">Homodimer.</text>
</comment>
<dbReference type="HAMAP" id="MF_00605">
    <property type="entry name" value="TrmD"/>
    <property type="match status" value="1"/>
</dbReference>
<dbReference type="Proteomes" id="UP000295705">
    <property type="component" value="Unassembled WGS sequence"/>
</dbReference>
<feature type="binding site" evidence="15 16">
    <location>
        <position position="112"/>
    </location>
    <ligand>
        <name>S-adenosyl-L-methionine</name>
        <dbReference type="ChEBI" id="CHEBI:59789"/>
    </ligand>
</feature>
<dbReference type="RefSeq" id="WP_133824913.1">
    <property type="nucleotide sequence ID" value="NZ_BAABHR010000063.1"/>
</dbReference>
<evidence type="ECO:0000256" key="1">
    <source>
        <dbReference type="ARBA" id="ARBA00002634"/>
    </source>
</evidence>
<evidence type="ECO:0000256" key="16">
    <source>
        <dbReference type="PIRSR" id="PIRSR000386-1"/>
    </source>
</evidence>
<evidence type="ECO:0000256" key="11">
    <source>
        <dbReference type="ARBA" id="ARBA00022694"/>
    </source>
</evidence>
<dbReference type="InterPro" id="IPR029028">
    <property type="entry name" value="Alpha/beta_knot_MTases"/>
</dbReference>
<reference evidence="19 20" key="1">
    <citation type="submission" date="2019-03" db="EMBL/GenBank/DDBJ databases">
        <title>Genomic Encyclopedia of Type Strains, Phase IV (KMG-IV): sequencing the most valuable type-strain genomes for metagenomic binning, comparative biology and taxonomic classification.</title>
        <authorList>
            <person name="Goeker M."/>
        </authorList>
    </citation>
    <scope>NUCLEOTIDE SEQUENCE [LARGE SCALE GENOMIC DNA]</scope>
    <source>
        <strain evidence="19 20">DSM 45775</strain>
    </source>
</reference>
<evidence type="ECO:0000256" key="9">
    <source>
        <dbReference type="ARBA" id="ARBA00022679"/>
    </source>
</evidence>
<feature type="domain" description="tRNA methyltransferase TRMD/TRM10-type" evidence="18">
    <location>
        <begin position="1"/>
        <end position="231"/>
    </location>
</feature>
<dbReference type="EC" id="2.1.1.228" evidence="5 15"/>
<comment type="caution">
    <text evidence="19">The sequence shown here is derived from an EMBL/GenBank/DDBJ whole genome shotgun (WGS) entry which is preliminary data.</text>
</comment>
<dbReference type="NCBIfam" id="NF000648">
    <property type="entry name" value="PRK00026.1"/>
    <property type="match status" value="1"/>
</dbReference>
<gene>
    <name evidence="15" type="primary">trmD</name>
    <name evidence="19" type="ORF">EV188_101825</name>
</gene>
<dbReference type="InterPro" id="IPR023148">
    <property type="entry name" value="tRNA_m1G_MeTrfase_C_sf"/>
</dbReference>
<evidence type="ECO:0000256" key="13">
    <source>
        <dbReference type="ARBA" id="ARBA00033392"/>
    </source>
</evidence>
<dbReference type="SUPFAM" id="SSF75217">
    <property type="entry name" value="alpha/beta knot"/>
    <property type="match status" value="1"/>
</dbReference>